<dbReference type="OrthoDB" id="894023at2"/>
<evidence type="ECO:0000313" key="2">
    <source>
        <dbReference type="Proteomes" id="UP000199312"/>
    </source>
</evidence>
<gene>
    <name evidence="1" type="ORF">SAMN04488006_0058</name>
</gene>
<accession>A0A1I6SQN5</accession>
<reference evidence="2" key="1">
    <citation type="submission" date="2016-10" db="EMBL/GenBank/DDBJ databases">
        <authorList>
            <person name="Varghese N."/>
            <person name="Submissions S."/>
        </authorList>
    </citation>
    <scope>NUCLEOTIDE SEQUENCE [LARGE SCALE GENOMIC DNA]</scope>
    <source>
        <strain evidence="2">DSM 24450</strain>
    </source>
</reference>
<name>A0A1I6SQN5_9FLAO</name>
<evidence type="ECO:0008006" key="3">
    <source>
        <dbReference type="Google" id="ProtNLM"/>
    </source>
</evidence>
<keyword evidence="2" id="KW-1185">Reference proteome</keyword>
<dbReference type="EMBL" id="FOZP01000010">
    <property type="protein sequence ID" value="SFS79262.1"/>
    <property type="molecule type" value="Genomic_DNA"/>
</dbReference>
<sequence>MKWYEPEHIWDIYGINNRVEFVEKYVVEGKFHKDVPDDILKSFETVSYLLAHSYYHWPMFDEALKKILGIYEMAIKLKCQLLGIKIEYKAKDGKVKKQNLGVLIDQLVKLEGYPKDLKFQLKGTTELRNMLAHPNSYSFMGALNIRAIIRTVNIINQLFLKSNWYEEQQVELLKIQSKCQKLQDKLFIFDYKNERILVHEIEIVAVFKEKGKFIYCMSFQKLTNDVSNLNFNNIPAPIILFLNEIKFTDSCLFAFNVETKLKIDLTETVNPLNITKHENHKIGFSNLEDKDKNIYFNIHSTDTDDLIQKYIYKNSWK</sequence>
<protein>
    <recommendedName>
        <fullName evidence="3">DUF4145 domain-containing protein</fullName>
    </recommendedName>
</protein>
<organism evidence="1 2">
    <name type="scientific">Lutibacter maritimus</name>
    <dbReference type="NCBI Taxonomy" id="593133"/>
    <lineage>
        <taxon>Bacteria</taxon>
        <taxon>Pseudomonadati</taxon>
        <taxon>Bacteroidota</taxon>
        <taxon>Flavobacteriia</taxon>
        <taxon>Flavobacteriales</taxon>
        <taxon>Flavobacteriaceae</taxon>
        <taxon>Lutibacter</taxon>
    </lineage>
</organism>
<dbReference type="STRING" id="593133.SAMN04488006_0058"/>
<evidence type="ECO:0000313" key="1">
    <source>
        <dbReference type="EMBL" id="SFS79262.1"/>
    </source>
</evidence>
<dbReference type="Proteomes" id="UP000199312">
    <property type="component" value="Unassembled WGS sequence"/>
</dbReference>
<dbReference type="AlphaFoldDB" id="A0A1I6SQN5"/>
<proteinExistence type="predicted"/>
<dbReference type="RefSeq" id="WP_090230232.1">
    <property type="nucleotide sequence ID" value="NZ_FOZP01000010.1"/>
</dbReference>